<protein>
    <submittedName>
        <fullName evidence="5">Mycobacterial persistence regulator A</fullName>
    </submittedName>
</protein>
<dbReference type="InterPro" id="IPR036457">
    <property type="entry name" value="PPM-type-like_dom_sf"/>
</dbReference>
<evidence type="ECO:0000256" key="1">
    <source>
        <dbReference type="ARBA" id="ARBA00022553"/>
    </source>
</evidence>
<dbReference type="PANTHER" id="PTHR45339:SF1">
    <property type="entry name" value="HYBRID SIGNAL TRANSDUCTION HISTIDINE KINASE J"/>
    <property type="match status" value="1"/>
</dbReference>
<dbReference type="Gene3D" id="3.40.50.2300">
    <property type="match status" value="1"/>
</dbReference>
<dbReference type="InterPro" id="IPR011006">
    <property type="entry name" value="CheY-like_superfamily"/>
</dbReference>
<feature type="modified residue" description="4-aspartylphosphate" evidence="3">
    <location>
        <position position="55"/>
    </location>
</feature>
<dbReference type="Proteomes" id="UP000275777">
    <property type="component" value="Chromosome"/>
</dbReference>
<dbReference type="Pfam" id="PF07228">
    <property type="entry name" value="SpoIIE"/>
    <property type="match status" value="1"/>
</dbReference>
<evidence type="ECO:0000313" key="5">
    <source>
        <dbReference type="EMBL" id="VEB43346.1"/>
    </source>
</evidence>
<dbReference type="AlphaFoldDB" id="A0A3S4HJA7"/>
<dbReference type="CDD" id="cd17546">
    <property type="entry name" value="REC_hyHK_CKI1_RcsC-like"/>
    <property type="match status" value="1"/>
</dbReference>
<dbReference type="InterPro" id="IPR001932">
    <property type="entry name" value="PPM-type_phosphatase-like_dom"/>
</dbReference>
<dbReference type="SUPFAM" id="SSF52172">
    <property type="entry name" value="CheY-like"/>
    <property type="match status" value="1"/>
</dbReference>
<evidence type="ECO:0000313" key="6">
    <source>
        <dbReference type="Proteomes" id="UP000275777"/>
    </source>
</evidence>
<dbReference type="GO" id="GO:0000160">
    <property type="term" value="P:phosphorelay signal transduction system"/>
    <property type="evidence" value="ECO:0007669"/>
    <property type="project" value="UniProtKB-KW"/>
</dbReference>
<dbReference type="Gene3D" id="3.60.40.10">
    <property type="entry name" value="PPM-type phosphatase domain"/>
    <property type="match status" value="1"/>
</dbReference>
<dbReference type="PROSITE" id="PS50110">
    <property type="entry name" value="RESPONSE_REGULATORY"/>
    <property type="match status" value="1"/>
</dbReference>
<accession>A0A3S4HJA7</accession>
<dbReference type="PANTHER" id="PTHR45339">
    <property type="entry name" value="HYBRID SIGNAL TRANSDUCTION HISTIDINE KINASE J"/>
    <property type="match status" value="1"/>
</dbReference>
<dbReference type="InterPro" id="IPR001789">
    <property type="entry name" value="Sig_transdc_resp-reg_receiver"/>
</dbReference>
<dbReference type="SMART" id="SM00448">
    <property type="entry name" value="REC"/>
    <property type="match status" value="1"/>
</dbReference>
<keyword evidence="1 3" id="KW-0597">Phosphoprotein</keyword>
<name>A0A3S4HJA7_CHRVL</name>
<organism evidence="5 6">
    <name type="scientific">Chromobacterium violaceum</name>
    <dbReference type="NCBI Taxonomy" id="536"/>
    <lineage>
        <taxon>Bacteria</taxon>
        <taxon>Pseudomonadati</taxon>
        <taxon>Pseudomonadota</taxon>
        <taxon>Betaproteobacteria</taxon>
        <taxon>Neisseriales</taxon>
        <taxon>Chromobacteriaceae</taxon>
        <taxon>Chromobacterium</taxon>
    </lineage>
</organism>
<evidence type="ECO:0000256" key="2">
    <source>
        <dbReference type="ARBA" id="ARBA00023012"/>
    </source>
</evidence>
<evidence type="ECO:0000256" key="3">
    <source>
        <dbReference type="PROSITE-ProRule" id="PRU00169"/>
    </source>
</evidence>
<keyword evidence="2" id="KW-0902">Two-component regulatory system</keyword>
<proteinExistence type="predicted"/>
<evidence type="ECO:0000259" key="4">
    <source>
        <dbReference type="PROSITE" id="PS50110"/>
    </source>
</evidence>
<dbReference type="Pfam" id="PF00072">
    <property type="entry name" value="Response_reg"/>
    <property type="match status" value="1"/>
</dbReference>
<reference evidence="5 6" key="1">
    <citation type="submission" date="2018-12" db="EMBL/GenBank/DDBJ databases">
        <authorList>
            <consortium name="Pathogen Informatics"/>
        </authorList>
    </citation>
    <scope>NUCLEOTIDE SEQUENCE [LARGE SCALE GENOMIC DNA]</scope>
    <source>
        <strain evidence="5 6">NCTC9695</strain>
    </source>
</reference>
<dbReference type="EMBL" id="LR134182">
    <property type="protein sequence ID" value="VEB43346.1"/>
    <property type="molecule type" value="Genomic_DNA"/>
</dbReference>
<gene>
    <name evidence="5" type="primary">mprA</name>
    <name evidence="5" type="ORF">NCTC9695_03803</name>
</gene>
<sequence length="324" mass="36257">MDRTFTVLVAEDVEPTRLLMGLVIEEMGHQVWYAENGQQAVEQCRRELPDMVLMDMMMPVMDGHEATRQIRQLCGDRWLPIIFLSARSDEEAHISSLDVGADDYLPKPINLTMLAAKIRVMQRISEMQRRISDDSQQLVSYYHSNEREQLFAKHVLDSIVGSEEQDLPGVYSWQQSAEQFSGDVLARALSPTGQLCVMLADSTGHGLSAALSCLPAVDIFYAMARRGFPLTSMAREINAKLNRLLPVGRFVAAALITIDWELGCVEVWNGGIPCVMFVDDEGCPMKEWKSQYPPLGILSPAEFCWAPKPISGSRADSWWCAPTA</sequence>
<feature type="domain" description="Response regulatory" evidence="4">
    <location>
        <begin position="6"/>
        <end position="122"/>
    </location>
</feature>